<comment type="caution">
    <text evidence="2">The sequence shown here is derived from an EMBL/GenBank/DDBJ whole genome shotgun (WGS) entry which is preliminary data.</text>
</comment>
<reference evidence="2 3" key="1">
    <citation type="journal article" date="2023" name="Sci. Data">
        <title>Genome assembly of the Korean intertidal mud-creeper Batillaria attramentaria.</title>
        <authorList>
            <person name="Patra A.K."/>
            <person name="Ho P.T."/>
            <person name="Jun S."/>
            <person name="Lee S.J."/>
            <person name="Kim Y."/>
            <person name="Won Y.J."/>
        </authorList>
    </citation>
    <scope>NUCLEOTIDE SEQUENCE [LARGE SCALE GENOMIC DNA]</scope>
    <source>
        <strain evidence="2">Wonlab-2016</strain>
    </source>
</reference>
<protein>
    <submittedName>
        <fullName evidence="2">Uncharacterized protein</fullName>
    </submittedName>
</protein>
<dbReference type="Proteomes" id="UP001519460">
    <property type="component" value="Unassembled WGS sequence"/>
</dbReference>
<gene>
    <name evidence="2" type="ORF">BaRGS_00040556</name>
</gene>
<feature type="region of interest" description="Disordered" evidence="1">
    <location>
        <begin position="1"/>
        <end position="38"/>
    </location>
</feature>
<feature type="non-terminal residue" evidence="2">
    <location>
        <position position="1"/>
    </location>
</feature>
<name>A0ABD0IZN1_9CAEN</name>
<evidence type="ECO:0000313" key="3">
    <source>
        <dbReference type="Proteomes" id="UP001519460"/>
    </source>
</evidence>
<keyword evidence="3" id="KW-1185">Reference proteome</keyword>
<accession>A0ABD0IZN1</accession>
<feature type="compositionally biased region" description="Polar residues" evidence="1">
    <location>
        <begin position="20"/>
        <end position="29"/>
    </location>
</feature>
<dbReference type="AlphaFoldDB" id="A0ABD0IZN1"/>
<dbReference type="EMBL" id="JACVVK020000845">
    <property type="protein sequence ID" value="KAK7441844.1"/>
    <property type="molecule type" value="Genomic_DNA"/>
</dbReference>
<evidence type="ECO:0000313" key="2">
    <source>
        <dbReference type="EMBL" id="KAK7441844.1"/>
    </source>
</evidence>
<evidence type="ECO:0000256" key="1">
    <source>
        <dbReference type="SAM" id="MobiDB-lite"/>
    </source>
</evidence>
<sequence length="53" mass="5736">CHVSARAASEWGTDQRGSRGPTSRINTHTNTERESGTPLSLSIMVTSFITMVT</sequence>
<organism evidence="2 3">
    <name type="scientific">Batillaria attramentaria</name>
    <dbReference type="NCBI Taxonomy" id="370345"/>
    <lineage>
        <taxon>Eukaryota</taxon>
        <taxon>Metazoa</taxon>
        <taxon>Spiralia</taxon>
        <taxon>Lophotrochozoa</taxon>
        <taxon>Mollusca</taxon>
        <taxon>Gastropoda</taxon>
        <taxon>Caenogastropoda</taxon>
        <taxon>Sorbeoconcha</taxon>
        <taxon>Cerithioidea</taxon>
        <taxon>Batillariidae</taxon>
        <taxon>Batillaria</taxon>
    </lineage>
</organism>
<proteinExistence type="predicted"/>